<dbReference type="AlphaFoldDB" id="A0A8J6BCJ4"/>
<dbReference type="Proteomes" id="UP000770717">
    <property type="component" value="Unassembled WGS sequence"/>
</dbReference>
<comment type="caution">
    <text evidence="1">The sequence shown here is derived from an EMBL/GenBank/DDBJ whole genome shotgun (WGS) entry which is preliminary data.</text>
</comment>
<name>A0A8J6BCJ4_ELECQ</name>
<proteinExistence type="predicted"/>
<evidence type="ECO:0000313" key="1">
    <source>
        <dbReference type="EMBL" id="KAG9460440.1"/>
    </source>
</evidence>
<keyword evidence="2" id="KW-1185">Reference proteome</keyword>
<protein>
    <submittedName>
        <fullName evidence="1">Uncharacterized protein</fullName>
    </submittedName>
</protein>
<accession>A0A8J6BCJ4</accession>
<dbReference type="EMBL" id="WNTK01069376">
    <property type="protein sequence ID" value="KAG9460440.1"/>
    <property type="molecule type" value="Genomic_DNA"/>
</dbReference>
<evidence type="ECO:0000313" key="2">
    <source>
        <dbReference type="Proteomes" id="UP000770717"/>
    </source>
</evidence>
<sequence length="86" mass="10114">MGLSPRTRPMQSSDTLKGWTLPLCAQIRTGTSSRLLLWEGNRRHYFMVTCHRIYETLDLGKLVPFLFFKRSHWCLTIGMERRVINS</sequence>
<gene>
    <name evidence="1" type="ORF">GDO78_021793</name>
</gene>
<reference evidence="1" key="1">
    <citation type="thesis" date="2020" institute="ProQuest LLC" country="789 East Eisenhower Parkway, Ann Arbor, MI, USA">
        <title>Comparative Genomics and Chromosome Evolution.</title>
        <authorList>
            <person name="Mudd A.B."/>
        </authorList>
    </citation>
    <scope>NUCLEOTIDE SEQUENCE</scope>
    <source>
        <strain evidence="1">HN-11 Male</strain>
        <tissue evidence="1">Kidney and liver</tissue>
    </source>
</reference>
<organism evidence="1 2">
    <name type="scientific">Eleutherodactylus coqui</name>
    <name type="common">Puerto Rican coqui</name>
    <dbReference type="NCBI Taxonomy" id="57060"/>
    <lineage>
        <taxon>Eukaryota</taxon>
        <taxon>Metazoa</taxon>
        <taxon>Chordata</taxon>
        <taxon>Craniata</taxon>
        <taxon>Vertebrata</taxon>
        <taxon>Euteleostomi</taxon>
        <taxon>Amphibia</taxon>
        <taxon>Batrachia</taxon>
        <taxon>Anura</taxon>
        <taxon>Neobatrachia</taxon>
        <taxon>Hyloidea</taxon>
        <taxon>Eleutherodactylidae</taxon>
        <taxon>Eleutherodactylinae</taxon>
        <taxon>Eleutherodactylus</taxon>
        <taxon>Eleutherodactylus</taxon>
    </lineage>
</organism>